<reference evidence="3" key="1">
    <citation type="submission" date="2009-12" db="EMBL/GenBank/DDBJ databases">
        <title>Complete sequence of Treponema azotonutricium strain ZAS-9.</title>
        <authorList>
            <person name="Tetu S.G."/>
            <person name="Matson E."/>
            <person name="Ren Q."/>
            <person name="Seshadri R."/>
            <person name="Elbourne L."/>
            <person name="Hassan K.A."/>
            <person name="Durkin A."/>
            <person name="Radune D."/>
            <person name="Mohamoud Y."/>
            <person name="Shay R."/>
            <person name="Jin S."/>
            <person name="Zhang X."/>
            <person name="Lucey K."/>
            <person name="Ballor N.R."/>
            <person name="Ottesen E."/>
            <person name="Rosenthal R."/>
            <person name="Allen A."/>
            <person name="Leadbetter J.R."/>
            <person name="Paulsen I.T."/>
        </authorList>
    </citation>
    <scope>NUCLEOTIDE SEQUENCE [LARGE SCALE GENOMIC DNA]</scope>
    <source>
        <strain evidence="3">ATCC BAA-888 / DSM 13862 / ZAS-9</strain>
    </source>
</reference>
<evidence type="ECO:0000313" key="2">
    <source>
        <dbReference type="EMBL" id="AEF82396.1"/>
    </source>
</evidence>
<proteinExistence type="predicted"/>
<dbReference type="OrthoDB" id="75873at203691"/>
<protein>
    <submittedName>
        <fullName evidence="2">Putative lipoprotein</fullName>
    </submittedName>
</protein>
<dbReference type="HOGENOM" id="CLU_599825_0_0_12"/>
<dbReference type="RefSeq" id="WP_015711430.1">
    <property type="nucleotide sequence ID" value="NC_015577.1"/>
</dbReference>
<evidence type="ECO:0000313" key="3">
    <source>
        <dbReference type="Proteomes" id="UP000009222"/>
    </source>
</evidence>
<sequence length="456" mass="48886">MKKRFWLSGSTVAIALLAVFSIMVTFGCSTDTPEEQAADSILIVGTSWAGNAPNGAPVLFTFQVEGKVKTTFAADNGQQARDYTFDAFAKTGTIGGGIGAFIVNDDGNLTFASFYGHASVPAARLQKTYTASGTADLPYLTGSWWAGLNPNGLPFSLEFNAGGAVRVTFTHDNTQQNYTYTYDGTAKTGSVSNGLGAFTVSDDGTVITFTAFYSHATVSVKRIKDSAPLEIFPASVTETNWYFHNAELQFKDAATASIHGKDYAYTYDASTGTGSIDGDRSGRQHTGISASIEADGVIETGDAINAVGDFTLSPDNGTLTFSNYRNSSFEVVFSDAPDADAANTILGTAWYWPSLVLEFVREDQAILYSFTGYYPYPYIYGYTFNGTANSGQIQTAERVSPTSSSAGALGNFEIKAGFAIEDTTVVPLNLYFSNYKGYGHRADFVNLPHGLFQDEE</sequence>
<dbReference type="KEGG" id="taz:TREAZ_0522"/>
<keyword evidence="3" id="KW-1185">Reference proteome</keyword>
<accession>F5YC51</accession>
<dbReference type="EMBL" id="CP001841">
    <property type="protein sequence ID" value="AEF82396.1"/>
    <property type="molecule type" value="Genomic_DNA"/>
</dbReference>
<name>F5YC51_LEAAZ</name>
<dbReference type="Proteomes" id="UP000009222">
    <property type="component" value="Chromosome"/>
</dbReference>
<feature type="signal peptide" evidence="1">
    <location>
        <begin position="1"/>
        <end position="30"/>
    </location>
</feature>
<reference evidence="2 3" key="2">
    <citation type="journal article" date="2011" name="ISME J.">
        <title>RNA-seq reveals cooperative metabolic interactions between two termite-gut spirochete species in co-culture.</title>
        <authorList>
            <person name="Rosenthal A.Z."/>
            <person name="Matson E.G."/>
            <person name="Eldar A."/>
            <person name="Leadbetter J.R."/>
        </authorList>
    </citation>
    <scope>NUCLEOTIDE SEQUENCE [LARGE SCALE GENOMIC DNA]</scope>
    <source>
        <strain evidence="3">ATCC BAA-888 / DSM 13862 / ZAS-9</strain>
    </source>
</reference>
<dbReference type="PROSITE" id="PS51257">
    <property type="entry name" value="PROKAR_LIPOPROTEIN"/>
    <property type="match status" value="1"/>
</dbReference>
<evidence type="ECO:0000256" key="1">
    <source>
        <dbReference type="SAM" id="SignalP"/>
    </source>
</evidence>
<dbReference type="STRING" id="545695.TREAZ_0522"/>
<dbReference type="AlphaFoldDB" id="F5YC51"/>
<feature type="chain" id="PRO_5003329828" evidence="1">
    <location>
        <begin position="31"/>
        <end position="456"/>
    </location>
</feature>
<organism evidence="2 3">
    <name type="scientific">Leadbettera azotonutricia (strain ATCC BAA-888 / DSM 13862 / ZAS-9)</name>
    <name type="common">Treponema azotonutricium</name>
    <dbReference type="NCBI Taxonomy" id="545695"/>
    <lineage>
        <taxon>Bacteria</taxon>
        <taxon>Pseudomonadati</taxon>
        <taxon>Spirochaetota</taxon>
        <taxon>Spirochaetia</taxon>
        <taxon>Spirochaetales</taxon>
        <taxon>Breznakiellaceae</taxon>
        <taxon>Leadbettera</taxon>
    </lineage>
</organism>
<keyword evidence="1" id="KW-0732">Signal</keyword>
<dbReference type="InParanoid" id="F5YC51"/>
<keyword evidence="2" id="KW-0449">Lipoprotein</keyword>
<gene>
    <name evidence="2" type="ordered locus">TREAZ_0522</name>
</gene>